<evidence type="ECO:0000256" key="3">
    <source>
        <dbReference type="SAM" id="SignalP"/>
    </source>
</evidence>
<dbReference type="NCBIfam" id="TIGR01614">
    <property type="entry name" value="PME_inhib"/>
    <property type="match status" value="1"/>
</dbReference>
<feature type="chain" id="PRO_5038723740" description="Pectinesterase inhibitor domain-containing protein" evidence="3">
    <location>
        <begin position="23"/>
        <end position="226"/>
    </location>
</feature>
<evidence type="ECO:0000313" key="6">
    <source>
        <dbReference type="Proteomes" id="UP001058974"/>
    </source>
</evidence>
<accession>A0A9D4VFE9</accession>
<dbReference type="AlphaFoldDB" id="A0A9D4VFE9"/>
<dbReference type="EMBL" id="JAMSHJ010000007">
    <property type="protein sequence ID" value="KAI5382858.1"/>
    <property type="molecule type" value="Genomic_DNA"/>
</dbReference>
<sequence>MRTQRPHHLFLLSIIFIASTFSSSTATGEQPPTTGNDGDDTEFIRSSCNTTLYPDICYTSLSRYANAVQQNPGQLARIAIAVSFSKVHRTATYLSNLTRVADYGGNSRAALALHDCFSNLNDAVDEIRGSIKQMRQIGAAGAGADSFLFQMSNVQTWMSAALTDEETCTDGFQDVENCPMKTDVNDRVTKVKKFTSNALALVNGYASKGMPLVVNEKKQKHVTGFT</sequence>
<dbReference type="SUPFAM" id="SSF101148">
    <property type="entry name" value="Plant invertase/pectin methylesterase inhibitor"/>
    <property type="match status" value="1"/>
</dbReference>
<comment type="caution">
    <text evidence="5">The sequence shown here is derived from an EMBL/GenBank/DDBJ whole genome shotgun (WGS) entry which is preliminary data.</text>
</comment>
<dbReference type="InterPro" id="IPR035513">
    <property type="entry name" value="Invertase/methylesterase_inhib"/>
</dbReference>
<keyword evidence="1 3" id="KW-0732">Signal</keyword>
<dbReference type="PANTHER" id="PTHR31080:SF64">
    <property type="entry name" value="PLANT INVERTASE_PECTIN METHYLESTERASE INHIBITOR SUPERFAMILY PROTEIN"/>
    <property type="match status" value="1"/>
</dbReference>
<dbReference type="Gene3D" id="1.20.140.40">
    <property type="entry name" value="Invertase/pectin methylesterase inhibitor family protein"/>
    <property type="match status" value="1"/>
</dbReference>
<comment type="similarity">
    <text evidence="2">Belongs to the PMEI family.</text>
</comment>
<name>A0A9D4VFE9_PEA</name>
<proteinExistence type="inferred from homology"/>
<evidence type="ECO:0000256" key="2">
    <source>
        <dbReference type="ARBA" id="ARBA00038471"/>
    </source>
</evidence>
<protein>
    <recommendedName>
        <fullName evidence="4">Pectinesterase inhibitor domain-containing protein</fullName>
    </recommendedName>
</protein>
<dbReference type="Proteomes" id="UP001058974">
    <property type="component" value="Chromosome 7"/>
</dbReference>
<organism evidence="5 6">
    <name type="scientific">Pisum sativum</name>
    <name type="common">Garden pea</name>
    <name type="synonym">Lathyrus oleraceus</name>
    <dbReference type="NCBI Taxonomy" id="3888"/>
    <lineage>
        <taxon>Eukaryota</taxon>
        <taxon>Viridiplantae</taxon>
        <taxon>Streptophyta</taxon>
        <taxon>Embryophyta</taxon>
        <taxon>Tracheophyta</taxon>
        <taxon>Spermatophyta</taxon>
        <taxon>Magnoliopsida</taxon>
        <taxon>eudicotyledons</taxon>
        <taxon>Gunneridae</taxon>
        <taxon>Pentapetalae</taxon>
        <taxon>rosids</taxon>
        <taxon>fabids</taxon>
        <taxon>Fabales</taxon>
        <taxon>Fabaceae</taxon>
        <taxon>Papilionoideae</taxon>
        <taxon>50 kb inversion clade</taxon>
        <taxon>NPAAA clade</taxon>
        <taxon>Hologalegina</taxon>
        <taxon>IRL clade</taxon>
        <taxon>Fabeae</taxon>
        <taxon>Lathyrus</taxon>
    </lineage>
</organism>
<gene>
    <name evidence="5" type="ORF">KIW84_070317</name>
</gene>
<dbReference type="GO" id="GO:0046910">
    <property type="term" value="F:pectinesterase inhibitor activity"/>
    <property type="evidence" value="ECO:0007669"/>
    <property type="project" value="UniProtKB-ARBA"/>
</dbReference>
<reference evidence="5 6" key="1">
    <citation type="journal article" date="2022" name="Nat. Genet.">
        <title>Improved pea reference genome and pan-genome highlight genomic features and evolutionary characteristics.</title>
        <authorList>
            <person name="Yang T."/>
            <person name="Liu R."/>
            <person name="Luo Y."/>
            <person name="Hu S."/>
            <person name="Wang D."/>
            <person name="Wang C."/>
            <person name="Pandey M.K."/>
            <person name="Ge S."/>
            <person name="Xu Q."/>
            <person name="Li N."/>
            <person name="Li G."/>
            <person name="Huang Y."/>
            <person name="Saxena R.K."/>
            <person name="Ji Y."/>
            <person name="Li M."/>
            <person name="Yan X."/>
            <person name="He Y."/>
            <person name="Liu Y."/>
            <person name="Wang X."/>
            <person name="Xiang C."/>
            <person name="Varshney R.K."/>
            <person name="Ding H."/>
            <person name="Gao S."/>
            <person name="Zong X."/>
        </authorList>
    </citation>
    <scope>NUCLEOTIDE SEQUENCE [LARGE SCALE GENOMIC DNA]</scope>
    <source>
        <strain evidence="5 6">cv. Zhongwan 6</strain>
    </source>
</reference>
<dbReference type="Gramene" id="Psat07G0031700-T1">
    <property type="protein sequence ID" value="KAI5382858.1"/>
    <property type="gene ID" value="KIW84_070317"/>
</dbReference>
<evidence type="ECO:0000259" key="4">
    <source>
        <dbReference type="SMART" id="SM00856"/>
    </source>
</evidence>
<dbReference type="InterPro" id="IPR006501">
    <property type="entry name" value="Pectinesterase_inhib_dom"/>
</dbReference>
<feature type="domain" description="Pectinesterase inhibitor" evidence="4">
    <location>
        <begin position="39"/>
        <end position="201"/>
    </location>
</feature>
<evidence type="ECO:0000256" key="1">
    <source>
        <dbReference type="ARBA" id="ARBA00022729"/>
    </source>
</evidence>
<dbReference type="SMART" id="SM00856">
    <property type="entry name" value="PMEI"/>
    <property type="match status" value="1"/>
</dbReference>
<dbReference type="Pfam" id="PF04043">
    <property type="entry name" value="PMEI"/>
    <property type="match status" value="1"/>
</dbReference>
<evidence type="ECO:0000313" key="5">
    <source>
        <dbReference type="EMBL" id="KAI5382858.1"/>
    </source>
</evidence>
<dbReference type="InterPro" id="IPR051955">
    <property type="entry name" value="PME_Inhibitor"/>
</dbReference>
<keyword evidence="6" id="KW-1185">Reference proteome</keyword>
<feature type="signal peptide" evidence="3">
    <location>
        <begin position="1"/>
        <end position="22"/>
    </location>
</feature>
<dbReference type="FunFam" id="1.20.140.40:FF:000005">
    <property type="entry name" value="Pectin methylesterase inhibitor 1"/>
    <property type="match status" value="1"/>
</dbReference>
<dbReference type="CDD" id="cd15798">
    <property type="entry name" value="PMEI-like_3"/>
    <property type="match status" value="1"/>
</dbReference>
<dbReference type="PANTHER" id="PTHR31080">
    <property type="entry name" value="PECTINESTERASE INHIBITOR-LIKE"/>
    <property type="match status" value="1"/>
</dbReference>